<accession>A0ACB8AWC3</accession>
<name>A0ACB8AWC3_9AGAM</name>
<protein>
    <submittedName>
        <fullName evidence="1">Uncharacterized protein</fullName>
    </submittedName>
</protein>
<evidence type="ECO:0000313" key="2">
    <source>
        <dbReference type="Proteomes" id="UP000790709"/>
    </source>
</evidence>
<organism evidence="1 2">
    <name type="scientific">Leucogyrophana mollusca</name>
    <dbReference type="NCBI Taxonomy" id="85980"/>
    <lineage>
        <taxon>Eukaryota</taxon>
        <taxon>Fungi</taxon>
        <taxon>Dikarya</taxon>
        <taxon>Basidiomycota</taxon>
        <taxon>Agaricomycotina</taxon>
        <taxon>Agaricomycetes</taxon>
        <taxon>Agaricomycetidae</taxon>
        <taxon>Boletales</taxon>
        <taxon>Boletales incertae sedis</taxon>
        <taxon>Leucogyrophana</taxon>
    </lineage>
</organism>
<evidence type="ECO:0000313" key="1">
    <source>
        <dbReference type="EMBL" id="KAH7917820.1"/>
    </source>
</evidence>
<reference evidence="1" key="1">
    <citation type="journal article" date="2021" name="New Phytol.">
        <title>Evolutionary innovations through gain and loss of genes in the ectomycorrhizal Boletales.</title>
        <authorList>
            <person name="Wu G."/>
            <person name="Miyauchi S."/>
            <person name="Morin E."/>
            <person name="Kuo A."/>
            <person name="Drula E."/>
            <person name="Varga T."/>
            <person name="Kohler A."/>
            <person name="Feng B."/>
            <person name="Cao Y."/>
            <person name="Lipzen A."/>
            <person name="Daum C."/>
            <person name="Hundley H."/>
            <person name="Pangilinan J."/>
            <person name="Johnson J."/>
            <person name="Barry K."/>
            <person name="LaButti K."/>
            <person name="Ng V."/>
            <person name="Ahrendt S."/>
            <person name="Min B."/>
            <person name="Choi I.G."/>
            <person name="Park H."/>
            <person name="Plett J.M."/>
            <person name="Magnuson J."/>
            <person name="Spatafora J.W."/>
            <person name="Nagy L.G."/>
            <person name="Henrissat B."/>
            <person name="Grigoriev I.V."/>
            <person name="Yang Z.L."/>
            <person name="Xu J."/>
            <person name="Martin F.M."/>
        </authorList>
    </citation>
    <scope>NUCLEOTIDE SEQUENCE</scope>
    <source>
        <strain evidence="1">KUC20120723A-06</strain>
    </source>
</reference>
<sequence length="196" mass="22146">MDSTLTLVNPTSPTQYYFSASSLKNTSIFVKPSRPVYTVTTALKADKRTELKDARTGRTIAIWERREFLPDTIAFPDRDNGSTAHVNKWLDKTKLSDGYPVHVMQTAHGSLVWKSNAEYRLGLYPNDNLDQPLAYYQLNIPGENPALVIESAGEQIRDDIIASFLILEQRLRMLDKNINVGGGKLEQNRTVFGHYV</sequence>
<comment type="caution">
    <text evidence="1">The sequence shown here is derived from an EMBL/GenBank/DDBJ whole genome shotgun (WGS) entry which is preliminary data.</text>
</comment>
<keyword evidence="2" id="KW-1185">Reference proteome</keyword>
<dbReference type="Proteomes" id="UP000790709">
    <property type="component" value="Unassembled WGS sequence"/>
</dbReference>
<gene>
    <name evidence="1" type="ORF">BV22DRAFT_1100827</name>
</gene>
<dbReference type="EMBL" id="MU266928">
    <property type="protein sequence ID" value="KAH7917820.1"/>
    <property type="molecule type" value="Genomic_DNA"/>
</dbReference>
<proteinExistence type="predicted"/>